<dbReference type="InterPro" id="IPR039425">
    <property type="entry name" value="RNA_pol_sigma-70-like"/>
</dbReference>
<comment type="similarity">
    <text evidence="1">Belongs to the sigma-70 factor family. ECF subfamily.</text>
</comment>
<dbReference type="Pfam" id="PF08281">
    <property type="entry name" value="Sigma70_r4_2"/>
    <property type="match status" value="1"/>
</dbReference>
<proteinExistence type="inferred from homology"/>
<organism evidence="8 9">
    <name type="scientific">Luteipulveratus mongoliensis</name>
    <dbReference type="NCBI Taxonomy" id="571913"/>
    <lineage>
        <taxon>Bacteria</taxon>
        <taxon>Bacillati</taxon>
        <taxon>Actinomycetota</taxon>
        <taxon>Actinomycetes</taxon>
        <taxon>Micrococcales</taxon>
        <taxon>Dermacoccaceae</taxon>
        <taxon>Luteipulveratus</taxon>
    </lineage>
</organism>
<dbReference type="NCBIfam" id="TIGR02937">
    <property type="entry name" value="sigma70-ECF"/>
    <property type="match status" value="1"/>
</dbReference>
<reference evidence="8 9" key="1">
    <citation type="submission" date="2015-03" db="EMBL/GenBank/DDBJ databases">
        <title>Luteipulveratus halotolerans sp. nov., a novel actinobacterium (Dermacoccaceae) from Sarawak, Malaysia.</title>
        <authorList>
            <person name="Juboi H."/>
            <person name="Basik A."/>
            <person name="Shamsul S.S."/>
            <person name="Arnold P."/>
            <person name="Schmitt E.K."/>
            <person name="Sanglier J.-J."/>
            <person name="Yeo T."/>
        </authorList>
    </citation>
    <scope>NUCLEOTIDE SEQUENCE [LARGE SCALE GENOMIC DNA]</scope>
    <source>
        <strain evidence="8 9">MN07-A0370</strain>
    </source>
</reference>
<feature type="region of interest" description="Disordered" evidence="6">
    <location>
        <begin position="160"/>
        <end position="180"/>
    </location>
</feature>
<dbReference type="InterPro" id="IPR013249">
    <property type="entry name" value="RNA_pol_sigma70_r4_t2"/>
</dbReference>
<dbReference type="PATRIC" id="fig|571913.6.peg.5182"/>
<dbReference type="InterPro" id="IPR013324">
    <property type="entry name" value="RNA_pol_sigma_r3/r4-like"/>
</dbReference>
<sequence length="180" mass="20238">MGRDQRADFEEFVEQASPSLLRTAWLLTGQVDASRELVQAALVKTYVVWPKVRRPEALAYARRIMVNHGTDTWRRTRREALVDEVPEPRVTDSGLKAVEDRHEVVRLLSMLPTQQRTVVVLRYYADLPESAVADMLGISTGAVKSAASRGLARLRSVVEAETEGEPAAVTDLDDRRRRQA</sequence>
<dbReference type="InterPro" id="IPR013325">
    <property type="entry name" value="RNA_pol_sigma_r2"/>
</dbReference>
<evidence type="ECO:0000313" key="9">
    <source>
        <dbReference type="Proteomes" id="UP000066480"/>
    </source>
</evidence>
<evidence type="ECO:0000256" key="5">
    <source>
        <dbReference type="ARBA" id="ARBA00023163"/>
    </source>
</evidence>
<name>A0A0K1JNY7_9MICO</name>
<keyword evidence="2" id="KW-0805">Transcription regulation</keyword>
<dbReference type="Gene3D" id="1.10.1740.10">
    <property type="match status" value="1"/>
</dbReference>
<dbReference type="EMBL" id="CP011112">
    <property type="protein sequence ID" value="AKU18434.1"/>
    <property type="molecule type" value="Genomic_DNA"/>
</dbReference>
<keyword evidence="5" id="KW-0804">Transcription</keyword>
<dbReference type="Proteomes" id="UP000066480">
    <property type="component" value="Chromosome"/>
</dbReference>
<gene>
    <name evidence="8" type="ORF">VV02_25580</name>
</gene>
<dbReference type="STRING" id="571913.VV02_25580"/>
<dbReference type="Gene3D" id="1.10.10.10">
    <property type="entry name" value="Winged helix-like DNA-binding domain superfamily/Winged helix DNA-binding domain"/>
    <property type="match status" value="1"/>
</dbReference>
<evidence type="ECO:0000313" key="8">
    <source>
        <dbReference type="EMBL" id="AKU18434.1"/>
    </source>
</evidence>
<evidence type="ECO:0000256" key="6">
    <source>
        <dbReference type="SAM" id="MobiDB-lite"/>
    </source>
</evidence>
<dbReference type="OrthoDB" id="3692620at2"/>
<protein>
    <submittedName>
        <fullName evidence="8">RNA polymerase</fullName>
    </submittedName>
</protein>
<dbReference type="SUPFAM" id="SSF88659">
    <property type="entry name" value="Sigma3 and sigma4 domains of RNA polymerase sigma factors"/>
    <property type="match status" value="1"/>
</dbReference>
<evidence type="ECO:0000259" key="7">
    <source>
        <dbReference type="Pfam" id="PF08281"/>
    </source>
</evidence>
<dbReference type="NCBIfam" id="TIGR02983">
    <property type="entry name" value="SigE-fam_strep"/>
    <property type="match status" value="1"/>
</dbReference>
<evidence type="ECO:0000256" key="4">
    <source>
        <dbReference type="ARBA" id="ARBA00023125"/>
    </source>
</evidence>
<dbReference type="InterPro" id="IPR036388">
    <property type="entry name" value="WH-like_DNA-bd_sf"/>
</dbReference>
<keyword evidence="4" id="KW-0238">DNA-binding</keyword>
<dbReference type="CDD" id="cd06171">
    <property type="entry name" value="Sigma70_r4"/>
    <property type="match status" value="1"/>
</dbReference>
<dbReference type="SUPFAM" id="SSF88946">
    <property type="entry name" value="Sigma2 domain of RNA polymerase sigma factors"/>
    <property type="match status" value="1"/>
</dbReference>
<keyword evidence="9" id="KW-1185">Reference proteome</keyword>
<keyword evidence="3" id="KW-0731">Sigma factor</keyword>
<dbReference type="GO" id="GO:0003677">
    <property type="term" value="F:DNA binding"/>
    <property type="evidence" value="ECO:0007669"/>
    <property type="project" value="UniProtKB-KW"/>
</dbReference>
<dbReference type="InterPro" id="IPR014325">
    <property type="entry name" value="RNA_pol_sigma-E_actinobac"/>
</dbReference>
<dbReference type="GO" id="GO:0016987">
    <property type="term" value="F:sigma factor activity"/>
    <property type="evidence" value="ECO:0007669"/>
    <property type="project" value="UniProtKB-KW"/>
</dbReference>
<dbReference type="InterPro" id="IPR014284">
    <property type="entry name" value="RNA_pol_sigma-70_dom"/>
</dbReference>
<accession>A0A0K1JNY7</accession>
<dbReference type="AlphaFoldDB" id="A0A0K1JNY7"/>
<dbReference type="KEGG" id="lmoi:VV02_25580"/>
<dbReference type="GO" id="GO:0006352">
    <property type="term" value="P:DNA-templated transcription initiation"/>
    <property type="evidence" value="ECO:0007669"/>
    <property type="project" value="InterPro"/>
</dbReference>
<dbReference type="PANTHER" id="PTHR43133:SF50">
    <property type="entry name" value="ECF RNA POLYMERASE SIGMA FACTOR SIGM"/>
    <property type="match status" value="1"/>
</dbReference>
<evidence type="ECO:0000256" key="1">
    <source>
        <dbReference type="ARBA" id="ARBA00010641"/>
    </source>
</evidence>
<dbReference type="PANTHER" id="PTHR43133">
    <property type="entry name" value="RNA POLYMERASE ECF-TYPE SIGMA FACTO"/>
    <property type="match status" value="1"/>
</dbReference>
<evidence type="ECO:0000256" key="3">
    <source>
        <dbReference type="ARBA" id="ARBA00023082"/>
    </source>
</evidence>
<feature type="domain" description="RNA polymerase sigma factor 70 region 4 type 2" evidence="7">
    <location>
        <begin position="102"/>
        <end position="154"/>
    </location>
</feature>
<evidence type="ECO:0000256" key="2">
    <source>
        <dbReference type="ARBA" id="ARBA00023015"/>
    </source>
</evidence>